<dbReference type="EMBL" id="RWGY01000011">
    <property type="protein sequence ID" value="TVU30905.1"/>
    <property type="molecule type" value="Genomic_DNA"/>
</dbReference>
<dbReference type="OrthoDB" id="654380at2759"/>
<protein>
    <submittedName>
        <fullName evidence="2">Uncharacterized protein</fullName>
    </submittedName>
</protein>
<gene>
    <name evidence="2" type="ORF">EJB05_22558</name>
</gene>
<evidence type="ECO:0000256" key="1">
    <source>
        <dbReference type="SAM" id="MobiDB-lite"/>
    </source>
</evidence>
<evidence type="ECO:0000313" key="3">
    <source>
        <dbReference type="Proteomes" id="UP000324897"/>
    </source>
</evidence>
<accession>A0A5J9V4R2</accession>
<proteinExistence type="predicted"/>
<feature type="region of interest" description="Disordered" evidence="1">
    <location>
        <begin position="1"/>
        <end position="41"/>
    </location>
</feature>
<feature type="compositionally biased region" description="Basic and acidic residues" evidence="1">
    <location>
        <begin position="14"/>
        <end position="27"/>
    </location>
</feature>
<organism evidence="2 3">
    <name type="scientific">Eragrostis curvula</name>
    <name type="common">weeping love grass</name>
    <dbReference type="NCBI Taxonomy" id="38414"/>
    <lineage>
        <taxon>Eukaryota</taxon>
        <taxon>Viridiplantae</taxon>
        <taxon>Streptophyta</taxon>
        <taxon>Embryophyta</taxon>
        <taxon>Tracheophyta</taxon>
        <taxon>Spermatophyta</taxon>
        <taxon>Magnoliopsida</taxon>
        <taxon>Liliopsida</taxon>
        <taxon>Poales</taxon>
        <taxon>Poaceae</taxon>
        <taxon>PACMAD clade</taxon>
        <taxon>Chloridoideae</taxon>
        <taxon>Eragrostideae</taxon>
        <taxon>Eragrostidinae</taxon>
        <taxon>Eragrostis</taxon>
    </lineage>
</organism>
<name>A0A5J9V4R2_9POAL</name>
<reference evidence="2 3" key="1">
    <citation type="journal article" date="2019" name="Sci. Rep.">
        <title>A high-quality genome of Eragrostis curvula grass provides insights into Poaceae evolution and supports new strategies to enhance forage quality.</title>
        <authorList>
            <person name="Carballo J."/>
            <person name="Santos B.A.C.M."/>
            <person name="Zappacosta D."/>
            <person name="Garbus I."/>
            <person name="Selva J.P."/>
            <person name="Gallo C.A."/>
            <person name="Diaz A."/>
            <person name="Albertini E."/>
            <person name="Caccamo M."/>
            <person name="Echenique V."/>
        </authorList>
    </citation>
    <scope>NUCLEOTIDE SEQUENCE [LARGE SCALE GENOMIC DNA]</scope>
    <source>
        <strain evidence="3">cv. Victoria</strain>
        <tissue evidence="2">Leaf</tissue>
    </source>
</reference>
<dbReference type="Gramene" id="TVU30905">
    <property type="protein sequence ID" value="TVU30905"/>
    <property type="gene ID" value="EJB05_22558"/>
</dbReference>
<keyword evidence="3" id="KW-1185">Reference proteome</keyword>
<dbReference type="Proteomes" id="UP000324897">
    <property type="component" value="Chromosome 1"/>
</dbReference>
<comment type="caution">
    <text evidence="2">The sequence shown here is derived from an EMBL/GenBank/DDBJ whole genome shotgun (WGS) entry which is preliminary data.</text>
</comment>
<sequence>MTKKTCYGNGRATCDPHRDQSKVRGEANRTSSGSCPQAAKKKKTWKSYLTFLSKFQNKMKHKIKPDTKAPAGFKQRSQKRYSPVLEECSNMVRVVRRTAASCFAATMATGGSEDELPSYAQLDQVSYGVKREAFGPIYLVT</sequence>
<dbReference type="AlphaFoldDB" id="A0A5J9V4R2"/>
<evidence type="ECO:0000313" key="2">
    <source>
        <dbReference type="EMBL" id="TVU30905.1"/>
    </source>
</evidence>